<evidence type="ECO:0000313" key="2">
    <source>
        <dbReference type="EMBL" id="MBI3127791.1"/>
    </source>
</evidence>
<accession>A0A932I1R7</accession>
<gene>
    <name evidence="2" type="ORF">HYZ11_09325</name>
</gene>
<dbReference type="Pfam" id="PF24696">
    <property type="entry name" value="UGSC"/>
    <property type="match status" value="1"/>
</dbReference>
<feature type="domain" description="UGSC-like" evidence="1">
    <location>
        <begin position="2"/>
        <end position="74"/>
    </location>
</feature>
<reference evidence="2" key="1">
    <citation type="submission" date="2020-07" db="EMBL/GenBank/DDBJ databases">
        <title>Huge and variable diversity of episymbiotic CPR bacteria and DPANN archaea in groundwater ecosystems.</title>
        <authorList>
            <person name="He C.Y."/>
            <person name="Keren R."/>
            <person name="Whittaker M."/>
            <person name="Farag I.F."/>
            <person name="Doudna J."/>
            <person name="Cate J.H.D."/>
            <person name="Banfield J.F."/>
        </authorList>
    </citation>
    <scope>NUCLEOTIDE SEQUENCE</scope>
    <source>
        <strain evidence="2">NC_groundwater_763_Ag_S-0.2um_68_21</strain>
    </source>
</reference>
<dbReference type="AlphaFoldDB" id="A0A932I1R7"/>
<dbReference type="EMBL" id="JACPUR010000019">
    <property type="protein sequence ID" value="MBI3127791.1"/>
    <property type="molecule type" value="Genomic_DNA"/>
</dbReference>
<protein>
    <recommendedName>
        <fullName evidence="1">UGSC-like domain-containing protein</fullName>
    </recommendedName>
</protein>
<sequence length="75" mass="8320">MCSVHDTVEFEKRGVPATTIITEAFKNAADFQFKGKGMAGHPYVQLPHPVSNLQPHEMRAVAARYLDEVVSHLKA</sequence>
<evidence type="ECO:0000259" key="1">
    <source>
        <dbReference type="Pfam" id="PF24696"/>
    </source>
</evidence>
<dbReference type="Proteomes" id="UP000782312">
    <property type="component" value="Unassembled WGS sequence"/>
</dbReference>
<evidence type="ECO:0000313" key="3">
    <source>
        <dbReference type="Proteomes" id="UP000782312"/>
    </source>
</evidence>
<organism evidence="2 3">
    <name type="scientific">Tectimicrobiota bacterium</name>
    <dbReference type="NCBI Taxonomy" id="2528274"/>
    <lineage>
        <taxon>Bacteria</taxon>
        <taxon>Pseudomonadati</taxon>
        <taxon>Nitrospinota/Tectimicrobiota group</taxon>
        <taxon>Candidatus Tectimicrobiota</taxon>
    </lineage>
</organism>
<name>A0A932I1R7_UNCTE</name>
<proteinExistence type="predicted"/>
<dbReference type="InterPro" id="IPR057767">
    <property type="entry name" value="UGSC-like_dom"/>
</dbReference>
<comment type="caution">
    <text evidence="2">The sequence shown here is derived from an EMBL/GenBank/DDBJ whole genome shotgun (WGS) entry which is preliminary data.</text>
</comment>